<dbReference type="EMBL" id="CP015079">
    <property type="protein sequence ID" value="ANH39358.1"/>
    <property type="molecule type" value="Genomic_DNA"/>
</dbReference>
<sequence>MATYVYRCDTDGPVDVPLPMGTAPSSLPCPRCAREAVRLFCPPRVSTGSRRIVEAIDRAERSRDAPEVVTRVPGAGARRPPVATATNPLTRRLPRP</sequence>
<accession>A0A1A9GM48</accession>
<protein>
    <recommendedName>
        <fullName evidence="4">Zinc ribbon domain protein</fullName>
    </recommendedName>
</protein>
<reference evidence="2 3" key="1">
    <citation type="submission" date="2016-03" db="EMBL/GenBank/DDBJ databases">
        <title>Complete genome sequence of a soil Actinobacterium, Nocardioides dokdonensis FR1436.</title>
        <authorList>
            <person name="Kwon S.-K."/>
            <person name="Kim K."/>
            <person name="Kim J.F."/>
        </authorList>
    </citation>
    <scope>NUCLEOTIDE SEQUENCE [LARGE SCALE GENOMIC DNA]</scope>
    <source>
        <strain evidence="2 3">FR1436</strain>
    </source>
</reference>
<feature type="region of interest" description="Disordered" evidence="1">
    <location>
        <begin position="61"/>
        <end position="96"/>
    </location>
</feature>
<evidence type="ECO:0000256" key="1">
    <source>
        <dbReference type="SAM" id="MobiDB-lite"/>
    </source>
</evidence>
<organism evidence="2 3">
    <name type="scientific">Nocardioides dokdonensis FR1436</name>
    <dbReference type="NCBI Taxonomy" id="1300347"/>
    <lineage>
        <taxon>Bacteria</taxon>
        <taxon>Bacillati</taxon>
        <taxon>Actinomycetota</taxon>
        <taxon>Actinomycetes</taxon>
        <taxon>Propionibacteriales</taxon>
        <taxon>Nocardioidaceae</taxon>
        <taxon>Nocardioides</taxon>
    </lineage>
</organism>
<dbReference type="KEGG" id="ndk:I601_2947"/>
<dbReference type="Proteomes" id="UP000077868">
    <property type="component" value="Chromosome"/>
</dbReference>
<proteinExistence type="predicted"/>
<evidence type="ECO:0008006" key="4">
    <source>
        <dbReference type="Google" id="ProtNLM"/>
    </source>
</evidence>
<dbReference type="AlphaFoldDB" id="A0A1A9GM48"/>
<gene>
    <name evidence="2" type="ORF">I601_2947</name>
</gene>
<keyword evidence="3" id="KW-1185">Reference proteome</keyword>
<evidence type="ECO:0000313" key="3">
    <source>
        <dbReference type="Proteomes" id="UP000077868"/>
    </source>
</evidence>
<evidence type="ECO:0000313" key="2">
    <source>
        <dbReference type="EMBL" id="ANH39358.1"/>
    </source>
</evidence>
<name>A0A1A9GM48_9ACTN</name>
<dbReference type="STRING" id="1300347.I601_2947"/>
<dbReference type="PATRIC" id="fig|1300347.3.peg.2945"/>